<dbReference type="GO" id="GO:0015074">
    <property type="term" value="P:DNA integration"/>
    <property type="evidence" value="ECO:0007669"/>
    <property type="project" value="UniProtKB-KW"/>
</dbReference>
<dbReference type="SUPFAM" id="SSF56349">
    <property type="entry name" value="DNA breaking-rejoining enzymes"/>
    <property type="match status" value="1"/>
</dbReference>
<dbReference type="InterPro" id="IPR044068">
    <property type="entry name" value="CB"/>
</dbReference>
<keyword evidence="2" id="KW-0229">DNA integration</keyword>
<keyword evidence="1" id="KW-0159">Chromosome partition</keyword>
<dbReference type="GO" id="GO:0003677">
    <property type="term" value="F:DNA binding"/>
    <property type="evidence" value="ECO:0007669"/>
    <property type="project" value="UniProtKB-UniRule"/>
</dbReference>
<dbReference type="PROSITE" id="PS51898">
    <property type="entry name" value="TYR_RECOMBINASE"/>
    <property type="match status" value="1"/>
</dbReference>
<reference evidence="8" key="1">
    <citation type="journal article" date="2020" name="mSystems">
        <title>Genome- and Community-Level Interaction Insights into Carbon Utilization and Element Cycling Functions of Hydrothermarchaeota in Hydrothermal Sediment.</title>
        <authorList>
            <person name="Zhou Z."/>
            <person name="Liu Y."/>
            <person name="Xu W."/>
            <person name="Pan J."/>
            <person name="Luo Z.H."/>
            <person name="Li M."/>
        </authorList>
    </citation>
    <scope>NUCLEOTIDE SEQUENCE [LARGE SCALE GENOMIC DNA]</scope>
    <source>
        <strain evidence="8">SpSt-1135</strain>
    </source>
</reference>
<keyword evidence="4" id="KW-0233">DNA recombination</keyword>
<proteinExistence type="predicted"/>
<evidence type="ECO:0008006" key="9">
    <source>
        <dbReference type="Google" id="ProtNLM"/>
    </source>
</evidence>
<evidence type="ECO:0000256" key="2">
    <source>
        <dbReference type="ARBA" id="ARBA00022908"/>
    </source>
</evidence>
<dbReference type="PROSITE" id="PS51900">
    <property type="entry name" value="CB"/>
    <property type="match status" value="1"/>
</dbReference>
<dbReference type="Pfam" id="PF00589">
    <property type="entry name" value="Phage_integrase"/>
    <property type="match status" value="1"/>
</dbReference>
<dbReference type="GO" id="GO:0007059">
    <property type="term" value="P:chromosome segregation"/>
    <property type="evidence" value="ECO:0007669"/>
    <property type="project" value="UniProtKB-KW"/>
</dbReference>
<evidence type="ECO:0000256" key="1">
    <source>
        <dbReference type="ARBA" id="ARBA00022829"/>
    </source>
</evidence>
<protein>
    <recommendedName>
        <fullName evidence="9">Integrase</fullName>
    </recommendedName>
</protein>
<organism evidence="8">
    <name type="scientific">Desulfurella acetivorans</name>
    <dbReference type="NCBI Taxonomy" id="33002"/>
    <lineage>
        <taxon>Bacteria</taxon>
        <taxon>Pseudomonadati</taxon>
        <taxon>Campylobacterota</taxon>
        <taxon>Desulfurellia</taxon>
        <taxon>Desulfurellales</taxon>
        <taxon>Desulfurellaceae</taxon>
        <taxon>Desulfurella</taxon>
    </lineage>
</organism>
<name>A0A7C6A7A8_DESAE</name>
<comment type="caution">
    <text evidence="8">The sequence shown here is derived from an EMBL/GenBank/DDBJ whole genome shotgun (WGS) entry which is preliminary data.</text>
</comment>
<dbReference type="InterPro" id="IPR010998">
    <property type="entry name" value="Integrase_recombinase_N"/>
</dbReference>
<dbReference type="InterPro" id="IPR011010">
    <property type="entry name" value="DNA_brk_join_enz"/>
</dbReference>
<dbReference type="GO" id="GO:0006310">
    <property type="term" value="P:DNA recombination"/>
    <property type="evidence" value="ECO:0007669"/>
    <property type="project" value="UniProtKB-KW"/>
</dbReference>
<gene>
    <name evidence="8" type="ORF">ENM99_05505</name>
</gene>
<dbReference type="InterPro" id="IPR013762">
    <property type="entry name" value="Integrase-like_cat_sf"/>
</dbReference>
<evidence type="ECO:0000259" key="6">
    <source>
        <dbReference type="PROSITE" id="PS51898"/>
    </source>
</evidence>
<dbReference type="PANTHER" id="PTHR30349:SF81">
    <property type="entry name" value="TYROSINE RECOMBINASE XERC"/>
    <property type="match status" value="1"/>
</dbReference>
<dbReference type="PANTHER" id="PTHR30349">
    <property type="entry name" value="PHAGE INTEGRASE-RELATED"/>
    <property type="match status" value="1"/>
</dbReference>
<dbReference type="InterPro" id="IPR004107">
    <property type="entry name" value="Integrase_SAM-like_N"/>
</dbReference>
<feature type="domain" description="Core-binding (CB)" evidence="7">
    <location>
        <begin position="9"/>
        <end position="88"/>
    </location>
</feature>
<dbReference type="Gene3D" id="1.10.443.10">
    <property type="entry name" value="Intergrase catalytic core"/>
    <property type="match status" value="1"/>
</dbReference>
<keyword evidence="3 5" id="KW-0238">DNA-binding</keyword>
<dbReference type="AlphaFoldDB" id="A0A7C6A7A8"/>
<evidence type="ECO:0000313" key="8">
    <source>
        <dbReference type="EMBL" id="HHS49283.1"/>
    </source>
</evidence>
<dbReference type="Proteomes" id="UP000886400">
    <property type="component" value="Unassembled WGS sequence"/>
</dbReference>
<accession>A0A7C6A7A8</accession>
<sequence>MGLIYLIDMDLESFLNDFCVFLSANRGLSTKTMQSYESDLKLFCDYFKNRQLNDVNLFEYFNEQKKLYKPASFNRKMSSLRAFLAFVNKHYPLNIDLNNIKNVKTNFKFETPLDFESLKTLFSDTRNGLILLFFYATGLRVSELINLKISDIYFDAGLIRVTGKGSKMRLLPISLDVLDKVKRYITNIRSLYINNYSKDYLFVSKRGKPFTRAAIWKIIKLESKAKGFNLHPHSLRHLYATHLLENGANIKTIQELLGHSSLNTTVRYTFVSDKTLNKAFKESDFFDK</sequence>
<evidence type="ECO:0000256" key="3">
    <source>
        <dbReference type="ARBA" id="ARBA00023125"/>
    </source>
</evidence>
<dbReference type="Pfam" id="PF02899">
    <property type="entry name" value="Phage_int_SAM_1"/>
    <property type="match status" value="1"/>
</dbReference>
<feature type="domain" description="Tyr recombinase" evidence="6">
    <location>
        <begin position="108"/>
        <end position="281"/>
    </location>
</feature>
<evidence type="ECO:0000259" key="7">
    <source>
        <dbReference type="PROSITE" id="PS51900"/>
    </source>
</evidence>
<evidence type="ECO:0000256" key="4">
    <source>
        <dbReference type="ARBA" id="ARBA00023172"/>
    </source>
</evidence>
<dbReference type="InterPro" id="IPR002104">
    <property type="entry name" value="Integrase_catalytic"/>
</dbReference>
<dbReference type="EMBL" id="DRZX01000262">
    <property type="protein sequence ID" value="HHS49283.1"/>
    <property type="molecule type" value="Genomic_DNA"/>
</dbReference>
<dbReference type="InterPro" id="IPR050090">
    <property type="entry name" value="Tyrosine_recombinase_XerCD"/>
</dbReference>
<dbReference type="Gene3D" id="1.10.150.130">
    <property type="match status" value="1"/>
</dbReference>
<evidence type="ECO:0000256" key="5">
    <source>
        <dbReference type="PROSITE-ProRule" id="PRU01248"/>
    </source>
</evidence>